<keyword evidence="3" id="KW-0732">Signal</keyword>
<evidence type="ECO:0000256" key="2">
    <source>
        <dbReference type="SAM" id="Phobius"/>
    </source>
</evidence>
<feature type="compositionally biased region" description="Polar residues" evidence="1">
    <location>
        <begin position="197"/>
        <end position="216"/>
    </location>
</feature>
<evidence type="ECO:0000313" key="5">
    <source>
        <dbReference type="Proteomes" id="UP000694580"/>
    </source>
</evidence>
<feature type="transmembrane region" description="Helical" evidence="2">
    <location>
        <begin position="239"/>
        <end position="260"/>
    </location>
</feature>
<protein>
    <submittedName>
        <fullName evidence="4">Uncharacterized protein</fullName>
    </submittedName>
</protein>
<feature type="region of interest" description="Disordered" evidence="1">
    <location>
        <begin position="92"/>
        <end position="139"/>
    </location>
</feature>
<evidence type="ECO:0000256" key="3">
    <source>
        <dbReference type="SAM" id="SignalP"/>
    </source>
</evidence>
<accession>A0AAY4C7K4</accession>
<evidence type="ECO:0000313" key="4">
    <source>
        <dbReference type="Ensembl" id="ENSDCDP00010029053.1"/>
    </source>
</evidence>
<proteinExistence type="predicted"/>
<reference evidence="4 5" key="1">
    <citation type="submission" date="2020-06" db="EMBL/GenBank/DDBJ databases">
        <authorList>
            <consortium name="Wellcome Sanger Institute Data Sharing"/>
        </authorList>
    </citation>
    <scope>NUCLEOTIDE SEQUENCE [LARGE SCALE GENOMIC DNA]</scope>
</reference>
<feature type="compositionally biased region" description="Pro residues" evidence="1">
    <location>
        <begin position="217"/>
        <end position="229"/>
    </location>
</feature>
<reference evidence="4" key="2">
    <citation type="submission" date="2025-08" db="UniProtKB">
        <authorList>
            <consortium name="Ensembl"/>
        </authorList>
    </citation>
    <scope>IDENTIFICATION</scope>
</reference>
<feature type="region of interest" description="Disordered" evidence="1">
    <location>
        <begin position="271"/>
        <end position="300"/>
    </location>
</feature>
<feature type="compositionally biased region" description="Basic and acidic residues" evidence="1">
    <location>
        <begin position="103"/>
        <end position="130"/>
    </location>
</feature>
<feature type="compositionally biased region" description="Low complexity" evidence="1">
    <location>
        <begin position="171"/>
        <end position="190"/>
    </location>
</feature>
<keyword evidence="2" id="KW-0472">Membrane</keyword>
<keyword evidence="2" id="KW-0812">Transmembrane</keyword>
<dbReference type="GeneTree" id="ENSGT00990000204401"/>
<feature type="chain" id="PRO_5044323507" evidence="3">
    <location>
        <begin position="24"/>
        <end position="394"/>
    </location>
</feature>
<feature type="signal peptide" evidence="3">
    <location>
        <begin position="1"/>
        <end position="23"/>
    </location>
</feature>
<evidence type="ECO:0000256" key="1">
    <source>
        <dbReference type="SAM" id="MobiDB-lite"/>
    </source>
</evidence>
<feature type="compositionally biased region" description="Low complexity" evidence="1">
    <location>
        <begin position="371"/>
        <end position="384"/>
    </location>
</feature>
<keyword evidence="2" id="KW-1133">Transmembrane helix</keyword>
<reference evidence="4" key="3">
    <citation type="submission" date="2025-09" db="UniProtKB">
        <authorList>
            <consortium name="Ensembl"/>
        </authorList>
    </citation>
    <scope>IDENTIFICATION</scope>
</reference>
<dbReference type="Ensembl" id="ENSDCDT00010035839.1">
    <property type="protein sequence ID" value="ENSDCDP00010029053.1"/>
    <property type="gene ID" value="ENSDCDG00010018312.1"/>
</dbReference>
<feature type="region of interest" description="Disordered" evidence="1">
    <location>
        <begin position="170"/>
        <end position="237"/>
    </location>
</feature>
<sequence>MDKKILSFSILFLLCGLPFGSHGNNVTRYPASLNSSGTQLPSVKALAVTAQSRPSKNNSQENVTVTAQDRHTQTQVHQDDISSSNWTARVRKPGVSENMTTGEARRSTEEASKHTTPPEKEHHTTKHTETHAVTATDRGIFSQAMPSAWTKASITAGTTTNVTKLTDVFHTTPEQSSPVTTSTSSKTFTPGHHTHSTTKTVKYTPDKTTSSSQKKTNPPPHPPPPPSSPPEQKNRHGTAAATLITIILTLMFVGIAVILVKKRQWQRRHMENPDWAGPSPFLEGSGQPDQGEEGHHNKRISISGFLSNQLSRRTSLLKEMDEELNMVDITMGRTFGREDDADVPPANNSAAKNPEPTKAAPPPEVQNSMVSTTEQPSETTTTPSCLQGDCPYNY</sequence>
<keyword evidence="5" id="KW-1185">Reference proteome</keyword>
<organism evidence="4 5">
    <name type="scientific">Denticeps clupeoides</name>
    <name type="common">denticle herring</name>
    <dbReference type="NCBI Taxonomy" id="299321"/>
    <lineage>
        <taxon>Eukaryota</taxon>
        <taxon>Metazoa</taxon>
        <taxon>Chordata</taxon>
        <taxon>Craniata</taxon>
        <taxon>Vertebrata</taxon>
        <taxon>Euteleostomi</taxon>
        <taxon>Actinopterygii</taxon>
        <taxon>Neopterygii</taxon>
        <taxon>Teleostei</taxon>
        <taxon>Clupei</taxon>
        <taxon>Clupeiformes</taxon>
        <taxon>Denticipitoidei</taxon>
        <taxon>Denticipitidae</taxon>
        <taxon>Denticeps</taxon>
    </lineage>
</organism>
<dbReference type="Proteomes" id="UP000694580">
    <property type="component" value="Chromosome 13"/>
</dbReference>
<dbReference type="AlphaFoldDB" id="A0AAY4C7K4"/>
<feature type="region of interest" description="Disordered" evidence="1">
    <location>
        <begin position="335"/>
        <end position="394"/>
    </location>
</feature>
<name>A0AAY4C7K4_9TELE</name>